<dbReference type="PANTHER" id="PTHR30363">
    <property type="entry name" value="HTH-TYPE TRANSCRIPTIONAL REGULATOR SRLR-RELATED"/>
    <property type="match status" value="1"/>
</dbReference>
<feature type="domain" description="HTH deoR-type" evidence="4">
    <location>
        <begin position="9"/>
        <end position="64"/>
    </location>
</feature>
<dbReference type="OrthoDB" id="7688673at2"/>
<dbReference type="InterPro" id="IPR036388">
    <property type="entry name" value="WH-like_DNA-bd_sf"/>
</dbReference>
<keyword evidence="1" id="KW-0805">Transcription regulation</keyword>
<dbReference type="Gene3D" id="1.10.10.10">
    <property type="entry name" value="Winged helix-like DNA-binding domain superfamily/Winged helix DNA-binding domain"/>
    <property type="match status" value="1"/>
</dbReference>
<dbReference type="Proteomes" id="UP000075025">
    <property type="component" value="Unassembled WGS sequence"/>
</dbReference>
<organism evidence="5 6">
    <name type="scientific">Microbacterium testaceum</name>
    <name type="common">Aureobacterium testaceum</name>
    <name type="synonym">Brevibacterium testaceum</name>
    <dbReference type="NCBI Taxonomy" id="2033"/>
    <lineage>
        <taxon>Bacteria</taxon>
        <taxon>Bacillati</taxon>
        <taxon>Actinomycetota</taxon>
        <taxon>Actinomycetes</taxon>
        <taxon>Micrococcales</taxon>
        <taxon>Microbacteriaceae</taxon>
        <taxon>Microbacterium</taxon>
    </lineage>
</organism>
<dbReference type="GO" id="GO:0003700">
    <property type="term" value="F:DNA-binding transcription factor activity"/>
    <property type="evidence" value="ECO:0007669"/>
    <property type="project" value="InterPro"/>
</dbReference>
<sequence length="263" mass="27677">MSTPPPLIPEQRQRELMRLLRGAGALSIRHLASSLGVSHMTVRRDIAALEDEGLVDAVQGGVRLRERTGVEPPRERGSRAVLELPRKEAVARRAAALIADEMTVFIDAGTTCQALVPHLTARRGLTVVTNDFFTVSALYAHPSIEVIHTGGVVDAASGSSSGALAAATVSAMTLDLAILSTGTWDTAHGLTTPELDKVVLKRAVLDAATSGALIADSTKYGTAERFRVVPLDALDVIVSDAELPESAAAAIAEMGVELWTAED</sequence>
<reference evidence="5 6" key="1">
    <citation type="journal article" date="2016" name="Front. Microbiol.">
        <title>Genomic Resource of Rice Seed Associated Bacteria.</title>
        <authorList>
            <person name="Midha S."/>
            <person name="Bansal K."/>
            <person name="Sharma S."/>
            <person name="Kumar N."/>
            <person name="Patil P.P."/>
            <person name="Chaudhry V."/>
            <person name="Patil P.B."/>
        </authorList>
    </citation>
    <scope>NUCLEOTIDE SEQUENCE [LARGE SCALE GENOMIC DNA]</scope>
    <source>
        <strain evidence="5 6">NS220</strain>
    </source>
</reference>
<dbReference type="PROSITE" id="PS00894">
    <property type="entry name" value="HTH_DEOR_1"/>
    <property type="match status" value="1"/>
</dbReference>
<accession>A0A147EZQ0</accession>
<dbReference type="AlphaFoldDB" id="A0A147EZQ0"/>
<dbReference type="EMBL" id="LDRT01000028">
    <property type="protein sequence ID" value="KTR95620.1"/>
    <property type="molecule type" value="Genomic_DNA"/>
</dbReference>
<dbReference type="InterPro" id="IPR050313">
    <property type="entry name" value="Carb_Metab_HTH_regulators"/>
</dbReference>
<comment type="caution">
    <text evidence="5">The sequence shown here is derived from an EMBL/GenBank/DDBJ whole genome shotgun (WGS) entry which is preliminary data.</text>
</comment>
<dbReference type="GO" id="GO:0003677">
    <property type="term" value="F:DNA binding"/>
    <property type="evidence" value="ECO:0007669"/>
    <property type="project" value="UniProtKB-KW"/>
</dbReference>
<dbReference type="SMART" id="SM01134">
    <property type="entry name" value="DeoRC"/>
    <property type="match status" value="1"/>
</dbReference>
<evidence type="ECO:0000256" key="1">
    <source>
        <dbReference type="ARBA" id="ARBA00023015"/>
    </source>
</evidence>
<dbReference type="SMART" id="SM00420">
    <property type="entry name" value="HTH_DEOR"/>
    <property type="match status" value="1"/>
</dbReference>
<dbReference type="SUPFAM" id="SSF46785">
    <property type="entry name" value="Winged helix' DNA-binding domain"/>
    <property type="match status" value="1"/>
</dbReference>
<keyword evidence="2" id="KW-0238">DNA-binding</keyword>
<evidence type="ECO:0000259" key="4">
    <source>
        <dbReference type="PROSITE" id="PS51000"/>
    </source>
</evidence>
<dbReference type="SUPFAM" id="SSF100950">
    <property type="entry name" value="NagB/RpiA/CoA transferase-like"/>
    <property type="match status" value="1"/>
</dbReference>
<dbReference type="InterPro" id="IPR037171">
    <property type="entry name" value="NagB/RpiA_transferase-like"/>
</dbReference>
<dbReference type="InterPro" id="IPR014036">
    <property type="entry name" value="DeoR-like_C"/>
</dbReference>
<dbReference type="Gene3D" id="3.40.50.1360">
    <property type="match status" value="1"/>
</dbReference>
<name>A0A147EZQ0_MICTE</name>
<dbReference type="PANTHER" id="PTHR30363:SF58">
    <property type="entry name" value="REGULATORY PROTEIN, DEOR FAMILY"/>
    <property type="match status" value="1"/>
</dbReference>
<evidence type="ECO:0000256" key="2">
    <source>
        <dbReference type="ARBA" id="ARBA00023125"/>
    </source>
</evidence>
<keyword evidence="3" id="KW-0804">Transcription</keyword>
<dbReference type="PATRIC" id="fig|2033.6.peg.2030"/>
<protein>
    <submittedName>
        <fullName evidence="5">Transcriptional regulator</fullName>
    </submittedName>
</protein>
<evidence type="ECO:0000313" key="6">
    <source>
        <dbReference type="Proteomes" id="UP000075025"/>
    </source>
</evidence>
<dbReference type="InterPro" id="IPR036390">
    <property type="entry name" value="WH_DNA-bd_sf"/>
</dbReference>
<evidence type="ECO:0000313" key="5">
    <source>
        <dbReference type="EMBL" id="KTR95620.1"/>
    </source>
</evidence>
<proteinExistence type="predicted"/>
<gene>
    <name evidence="5" type="ORF">NS220_05440</name>
</gene>
<dbReference type="InterPro" id="IPR018356">
    <property type="entry name" value="Tscrpt_reg_HTH_DeoR_CS"/>
</dbReference>
<evidence type="ECO:0000256" key="3">
    <source>
        <dbReference type="ARBA" id="ARBA00023163"/>
    </source>
</evidence>
<dbReference type="Pfam" id="PF08220">
    <property type="entry name" value="HTH_DeoR"/>
    <property type="match status" value="1"/>
</dbReference>
<dbReference type="Pfam" id="PF00455">
    <property type="entry name" value="DeoRC"/>
    <property type="match status" value="1"/>
</dbReference>
<dbReference type="PROSITE" id="PS51000">
    <property type="entry name" value="HTH_DEOR_2"/>
    <property type="match status" value="1"/>
</dbReference>
<dbReference type="PRINTS" id="PR00037">
    <property type="entry name" value="HTHLACR"/>
</dbReference>
<dbReference type="InterPro" id="IPR001034">
    <property type="entry name" value="DeoR_HTH"/>
</dbReference>
<dbReference type="RefSeq" id="WP_058623068.1">
    <property type="nucleotide sequence ID" value="NZ_LDRT01000028.1"/>
</dbReference>